<keyword evidence="4" id="KW-0560">Oxidoreductase</keyword>
<comment type="cofactor">
    <cofactor evidence="5">
        <name>FMN</name>
        <dbReference type="ChEBI" id="CHEBI:58210"/>
    </cofactor>
    <text evidence="5">Binds 1 FMN per subunit.</text>
</comment>
<evidence type="ECO:0000259" key="6">
    <source>
        <dbReference type="Pfam" id="PF01243"/>
    </source>
</evidence>
<evidence type="ECO:0008006" key="10">
    <source>
        <dbReference type="Google" id="ProtNLM"/>
    </source>
</evidence>
<dbReference type="Proteomes" id="UP000053669">
    <property type="component" value="Unassembled WGS sequence"/>
</dbReference>
<name>A0A101RLL8_9ACTN</name>
<dbReference type="InterPro" id="IPR000659">
    <property type="entry name" value="Pyridox_Oxase"/>
</dbReference>
<evidence type="ECO:0000313" key="8">
    <source>
        <dbReference type="EMBL" id="KUN57892.1"/>
    </source>
</evidence>
<evidence type="ECO:0000313" key="9">
    <source>
        <dbReference type="Proteomes" id="UP000053669"/>
    </source>
</evidence>
<dbReference type="NCBIfam" id="NF004231">
    <property type="entry name" value="PRK05679.1"/>
    <property type="match status" value="1"/>
</dbReference>
<feature type="domain" description="Pyridoxine 5'-phosphate oxidase dimerisation C-terminal" evidence="7">
    <location>
        <begin position="182"/>
        <end position="224"/>
    </location>
</feature>
<evidence type="ECO:0000259" key="7">
    <source>
        <dbReference type="Pfam" id="PF10590"/>
    </source>
</evidence>
<dbReference type="GO" id="GO:0008615">
    <property type="term" value="P:pyridoxine biosynthetic process"/>
    <property type="evidence" value="ECO:0007669"/>
    <property type="project" value="InterPro"/>
</dbReference>
<feature type="binding site" evidence="5">
    <location>
        <position position="95"/>
    </location>
    <ligand>
        <name>FMN</name>
        <dbReference type="ChEBI" id="CHEBI:58210"/>
    </ligand>
</feature>
<dbReference type="PANTHER" id="PTHR10851">
    <property type="entry name" value="PYRIDOXINE-5-PHOSPHATE OXIDASE"/>
    <property type="match status" value="1"/>
</dbReference>
<dbReference type="Pfam" id="PF10590">
    <property type="entry name" value="PNP_phzG_C"/>
    <property type="match status" value="1"/>
</dbReference>
<dbReference type="STRING" id="58343.AQJ46_45075"/>
<feature type="binding site" evidence="5">
    <location>
        <position position="94"/>
    </location>
    <ligand>
        <name>FMN</name>
        <dbReference type="ChEBI" id="CHEBI:58210"/>
    </ligand>
</feature>
<keyword evidence="3 5" id="KW-0288">FMN</keyword>
<dbReference type="GO" id="GO:0004733">
    <property type="term" value="F:pyridoxamine phosphate oxidase activity"/>
    <property type="evidence" value="ECO:0007669"/>
    <property type="project" value="InterPro"/>
</dbReference>
<reference evidence="8 9" key="1">
    <citation type="submission" date="2015-10" db="EMBL/GenBank/DDBJ databases">
        <title>Draft genome sequence of Streptomyces canus DSM 40017, type strain for the species Streptomyces canus.</title>
        <authorList>
            <person name="Ruckert C."/>
            <person name="Winkler A."/>
            <person name="Kalinowski J."/>
            <person name="Kampfer P."/>
            <person name="Glaeser S."/>
        </authorList>
    </citation>
    <scope>NUCLEOTIDE SEQUENCE [LARGE SCALE GENOMIC DNA]</scope>
    <source>
        <strain evidence="8 9">DSM 40017</strain>
    </source>
</reference>
<dbReference type="AlphaFoldDB" id="A0A101RLL8"/>
<protein>
    <recommendedName>
        <fullName evidence="10">Oxidase</fullName>
    </recommendedName>
</protein>
<gene>
    <name evidence="8" type="ORF">AQJ46_45075</name>
</gene>
<organism evidence="8 9">
    <name type="scientific">Streptomyces canus</name>
    <dbReference type="NCBI Taxonomy" id="58343"/>
    <lineage>
        <taxon>Bacteria</taxon>
        <taxon>Bacillati</taxon>
        <taxon>Actinomycetota</taxon>
        <taxon>Actinomycetes</taxon>
        <taxon>Kitasatosporales</taxon>
        <taxon>Streptomycetaceae</taxon>
        <taxon>Streptomyces</taxon>
        <taxon>Streptomyces aurantiacus group</taxon>
    </lineage>
</organism>
<evidence type="ECO:0000256" key="4">
    <source>
        <dbReference type="ARBA" id="ARBA00023002"/>
    </source>
</evidence>
<dbReference type="Pfam" id="PF01243">
    <property type="entry name" value="PNPOx_N"/>
    <property type="match status" value="1"/>
</dbReference>
<evidence type="ECO:0000256" key="5">
    <source>
        <dbReference type="PIRSR" id="PIRSR000190-2"/>
    </source>
</evidence>
<accession>A0A101RLL8</accession>
<feature type="binding site" evidence="5">
    <location>
        <begin position="73"/>
        <end position="78"/>
    </location>
    <ligand>
        <name>FMN</name>
        <dbReference type="ChEBI" id="CHEBI:58210"/>
    </ligand>
</feature>
<feature type="binding site" evidence="5">
    <location>
        <position position="195"/>
    </location>
    <ligand>
        <name>FMN</name>
        <dbReference type="ChEBI" id="CHEBI:58210"/>
    </ligand>
</feature>
<dbReference type="SUPFAM" id="SSF50475">
    <property type="entry name" value="FMN-binding split barrel"/>
    <property type="match status" value="1"/>
</dbReference>
<comment type="caution">
    <text evidence="8">The sequence shown here is derived from an EMBL/GenBank/DDBJ whole genome shotgun (WGS) entry which is preliminary data.</text>
</comment>
<dbReference type="InterPro" id="IPR019576">
    <property type="entry name" value="Pyridoxamine_oxidase_dimer_C"/>
</dbReference>
<dbReference type="Gene3D" id="2.30.110.10">
    <property type="entry name" value="Electron Transport, Fmn-binding Protein, Chain A"/>
    <property type="match status" value="1"/>
</dbReference>
<dbReference type="InterPro" id="IPR011576">
    <property type="entry name" value="Pyridox_Oxase_N"/>
</dbReference>
<dbReference type="PANTHER" id="PTHR10851:SF0">
    <property type="entry name" value="PYRIDOXINE-5'-PHOSPHATE OXIDASE"/>
    <property type="match status" value="1"/>
</dbReference>
<feature type="domain" description="Pyridoxamine 5'-phosphate oxidase N-terminal" evidence="6">
    <location>
        <begin position="54"/>
        <end position="170"/>
    </location>
</feature>
<comment type="similarity">
    <text evidence="1">Belongs to the pyridoxamine 5'-phosphate oxidase family.</text>
</comment>
<dbReference type="PIRSF" id="PIRSF000190">
    <property type="entry name" value="Pyd_amn-ph_oxd"/>
    <property type="match status" value="1"/>
</dbReference>
<dbReference type="EMBL" id="LMWU01000066">
    <property type="protein sequence ID" value="KUN57892.1"/>
    <property type="molecule type" value="Genomic_DNA"/>
</dbReference>
<proteinExistence type="inferred from homology"/>
<feature type="binding site" evidence="5">
    <location>
        <position position="117"/>
    </location>
    <ligand>
        <name>FMN</name>
        <dbReference type="ChEBI" id="CHEBI:58210"/>
    </ligand>
</feature>
<evidence type="ECO:0000256" key="1">
    <source>
        <dbReference type="ARBA" id="ARBA00007301"/>
    </source>
</evidence>
<dbReference type="InterPro" id="IPR012349">
    <property type="entry name" value="Split_barrel_FMN-bd"/>
</dbReference>
<dbReference type="GO" id="GO:0010181">
    <property type="term" value="F:FMN binding"/>
    <property type="evidence" value="ECO:0007669"/>
    <property type="project" value="InterPro"/>
</dbReference>
<sequence>MGVLHVPETMRDKLRSIPVFADVGGGRFQGYGLPDNPLSAIGEWILAAGAAGQPEPHSMSLCTVDASGVPSSRVLIVKDIDDDSLFFATPSDSRKGLDIAANPHVAAHFHWPVTGRQVRIAGTAADQGRTASERDFAERGRGSRLAAHLHRPGPLPDRQAALDELERLETLYPGVVPCPATWTLYAITPTEVEFWEASTDRVHYRVMYRRDTTGTGWRHELLWP</sequence>
<evidence type="ECO:0000256" key="3">
    <source>
        <dbReference type="ARBA" id="ARBA00022643"/>
    </source>
</evidence>
<evidence type="ECO:0000256" key="2">
    <source>
        <dbReference type="ARBA" id="ARBA00022630"/>
    </source>
</evidence>
<keyword evidence="2" id="KW-0285">Flavoprotein</keyword>
<feature type="binding site" evidence="5">
    <location>
        <position position="205"/>
    </location>
    <ligand>
        <name>FMN</name>
        <dbReference type="ChEBI" id="CHEBI:58210"/>
    </ligand>
</feature>